<name>A0ABR3WSS1_9PEZI</name>
<comment type="caution">
    <text evidence="3">The sequence shown here is derived from an EMBL/GenBank/DDBJ whole genome shotgun (WGS) entry which is preliminary data.</text>
</comment>
<feature type="compositionally biased region" description="Polar residues" evidence="1">
    <location>
        <begin position="49"/>
        <end position="59"/>
    </location>
</feature>
<evidence type="ECO:0000313" key="4">
    <source>
        <dbReference type="Proteomes" id="UP001586593"/>
    </source>
</evidence>
<evidence type="ECO:0000256" key="1">
    <source>
        <dbReference type="SAM" id="MobiDB-lite"/>
    </source>
</evidence>
<evidence type="ECO:0008006" key="5">
    <source>
        <dbReference type="Google" id="ProtNLM"/>
    </source>
</evidence>
<dbReference type="EMBL" id="JAZHXJ010000260">
    <property type="protein sequence ID" value="KAL1866608.1"/>
    <property type="molecule type" value="Genomic_DNA"/>
</dbReference>
<keyword evidence="2" id="KW-0472">Membrane</keyword>
<dbReference type="PANTHER" id="PTHR34144">
    <property type="entry name" value="CHROMOSOME 8, WHOLE GENOME SHOTGUN SEQUENCE"/>
    <property type="match status" value="1"/>
</dbReference>
<protein>
    <recommendedName>
        <fullName evidence="5">Alpha-1,3-mannosyltransferase CMT1</fullName>
    </recommendedName>
</protein>
<gene>
    <name evidence="3" type="ORF">VTK73DRAFT_4614</name>
</gene>
<keyword evidence="2" id="KW-1133">Transmembrane helix</keyword>
<dbReference type="Pfam" id="PF11735">
    <property type="entry name" value="CAP59_mtransfer"/>
    <property type="match status" value="1"/>
</dbReference>
<evidence type="ECO:0000313" key="3">
    <source>
        <dbReference type="EMBL" id="KAL1866608.1"/>
    </source>
</evidence>
<dbReference type="Proteomes" id="UP001586593">
    <property type="component" value="Unassembled WGS sequence"/>
</dbReference>
<feature type="region of interest" description="Disordered" evidence="1">
    <location>
        <begin position="263"/>
        <end position="287"/>
    </location>
</feature>
<sequence length="526" mass="58048">MARLLLQRHRLAIHIVFASVCLSALCFLLRHDGFGELTSRWPLPPSKTVWGTSTQSQSNPGPPVLDGLTEHHDDATTTQSDLEDAEGQTQVVDSEDGQRASPLVAELKLPTHELNTKARILALSVLNPADASVDRLACPAVNQTRYAYLKAGRPSGEGQDSGDEIRYFFALNLRQCVDLLPRLMGSVIEAMRFLGTRHCALSIVEGNSDDGTFEVLELLQGELRRLGVLHYYLRRSEMDPSVGFRIEKLAILRALAVEPVTGSKTRNDFDEDAEGRDRPEAAAPGQEVPKLTLAANATVVFLNDVAACTEDVLELIHQRLAQDADMTCGMDWGYVWDPSSPTSSRAAFYDVWVARALNGDTFFDIPPATVSWDRSSDLFFNEPVARSRMAAMRPFQVFSCWNGGVAFAAAPLADGAVRFRSSARDECFQGEPQLFCKDMWAAGHGRIAVVPTVNFAYTDGEGRTIKAEKGYVSEWVPSEANIVGDEDGEPLPPLRIPWQQKPPPMVKCMPMFTLQSWLPWNEGLPL</sequence>
<keyword evidence="4" id="KW-1185">Reference proteome</keyword>
<keyword evidence="2" id="KW-0812">Transmembrane</keyword>
<organism evidence="3 4">
    <name type="scientific">Phialemonium thermophilum</name>
    <dbReference type="NCBI Taxonomy" id="223376"/>
    <lineage>
        <taxon>Eukaryota</taxon>
        <taxon>Fungi</taxon>
        <taxon>Dikarya</taxon>
        <taxon>Ascomycota</taxon>
        <taxon>Pezizomycotina</taxon>
        <taxon>Sordariomycetes</taxon>
        <taxon>Sordariomycetidae</taxon>
        <taxon>Cephalothecales</taxon>
        <taxon>Cephalothecaceae</taxon>
        <taxon>Phialemonium</taxon>
    </lineage>
</organism>
<evidence type="ECO:0000256" key="2">
    <source>
        <dbReference type="SAM" id="Phobius"/>
    </source>
</evidence>
<proteinExistence type="predicted"/>
<accession>A0ABR3WSS1</accession>
<feature type="region of interest" description="Disordered" evidence="1">
    <location>
        <begin position="48"/>
        <end position="98"/>
    </location>
</feature>
<feature type="transmembrane region" description="Helical" evidence="2">
    <location>
        <begin position="12"/>
        <end position="30"/>
    </location>
</feature>
<reference evidence="3 4" key="1">
    <citation type="journal article" date="2024" name="Commun. Biol.">
        <title>Comparative genomic analysis of thermophilic fungi reveals convergent evolutionary adaptations and gene losses.</title>
        <authorList>
            <person name="Steindorff A.S."/>
            <person name="Aguilar-Pontes M.V."/>
            <person name="Robinson A.J."/>
            <person name="Andreopoulos B."/>
            <person name="LaButti K."/>
            <person name="Kuo A."/>
            <person name="Mondo S."/>
            <person name="Riley R."/>
            <person name="Otillar R."/>
            <person name="Haridas S."/>
            <person name="Lipzen A."/>
            <person name="Grimwood J."/>
            <person name="Schmutz J."/>
            <person name="Clum A."/>
            <person name="Reid I.D."/>
            <person name="Moisan M.C."/>
            <person name="Butler G."/>
            <person name="Nguyen T.T.M."/>
            <person name="Dewar K."/>
            <person name="Conant G."/>
            <person name="Drula E."/>
            <person name="Henrissat B."/>
            <person name="Hansel C."/>
            <person name="Singer S."/>
            <person name="Hutchinson M.I."/>
            <person name="de Vries R.P."/>
            <person name="Natvig D.O."/>
            <person name="Powell A.J."/>
            <person name="Tsang A."/>
            <person name="Grigoriev I.V."/>
        </authorList>
    </citation>
    <scope>NUCLEOTIDE SEQUENCE [LARGE SCALE GENOMIC DNA]</scope>
    <source>
        <strain evidence="3 4">ATCC 24622</strain>
    </source>
</reference>
<dbReference type="InterPro" id="IPR021047">
    <property type="entry name" value="Mannosyltransferase_CMT1"/>
</dbReference>
<dbReference type="PANTHER" id="PTHR34144:SF5">
    <property type="entry name" value="ALPHA-1,3-MANNOSYLTRANSFERASE CMT1"/>
    <property type="match status" value="1"/>
</dbReference>